<accession>L1M8J3</accession>
<evidence type="ECO:0000313" key="2">
    <source>
        <dbReference type="Proteomes" id="UP000010445"/>
    </source>
</evidence>
<organism evidence="1 2">
    <name type="scientific">Corynebacterium durum F0235</name>
    <dbReference type="NCBI Taxonomy" id="1035195"/>
    <lineage>
        <taxon>Bacteria</taxon>
        <taxon>Bacillati</taxon>
        <taxon>Actinomycetota</taxon>
        <taxon>Actinomycetes</taxon>
        <taxon>Mycobacteriales</taxon>
        <taxon>Corynebacteriaceae</taxon>
        <taxon>Corynebacterium</taxon>
    </lineage>
</organism>
<dbReference type="AlphaFoldDB" id="L1M8J3"/>
<gene>
    <name evidence="1" type="ORF">HMPREF9997_02868</name>
</gene>
<dbReference type="EMBL" id="AMEM01000044">
    <property type="protein sequence ID" value="EKX87542.1"/>
    <property type="molecule type" value="Genomic_DNA"/>
</dbReference>
<evidence type="ECO:0000313" key="1">
    <source>
        <dbReference type="EMBL" id="EKX87542.1"/>
    </source>
</evidence>
<sequence>MRWPADSWFGAVRAFTIPCLCERCWLVGKEHRRICVRHSFGF</sequence>
<dbReference type="Proteomes" id="UP000010445">
    <property type="component" value="Unassembled WGS sequence"/>
</dbReference>
<protein>
    <submittedName>
        <fullName evidence="1">Uncharacterized protein</fullName>
    </submittedName>
</protein>
<name>L1M8J3_9CORY</name>
<dbReference type="HOGENOM" id="CLU_3250108_0_0_11"/>
<reference evidence="1 2" key="1">
    <citation type="submission" date="2012-05" db="EMBL/GenBank/DDBJ databases">
        <authorList>
            <person name="Weinstock G."/>
            <person name="Sodergren E."/>
            <person name="Lobos E.A."/>
            <person name="Fulton L."/>
            <person name="Fulton R."/>
            <person name="Courtney L."/>
            <person name="Fronick C."/>
            <person name="O'Laughlin M."/>
            <person name="Godfrey J."/>
            <person name="Wilson R.M."/>
            <person name="Miner T."/>
            <person name="Farmer C."/>
            <person name="Delehaunty K."/>
            <person name="Cordes M."/>
            <person name="Minx P."/>
            <person name="Tomlinson C."/>
            <person name="Chen J."/>
            <person name="Wollam A."/>
            <person name="Pepin K.H."/>
            <person name="Bhonagiri V."/>
            <person name="Zhang X."/>
            <person name="Suruliraj S."/>
            <person name="Warren W."/>
            <person name="Mitreva M."/>
            <person name="Mardis E.R."/>
            <person name="Wilson R.K."/>
        </authorList>
    </citation>
    <scope>NUCLEOTIDE SEQUENCE [LARGE SCALE GENOMIC DNA]</scope>
    <source>
        <strain evidence="1 2">F0235</strain>
    </source>
</reference>
<comment type="caution">
    <text evidence="1">The sequence shown here is derived from an EMBL/GenBank/DDBJ whole genome shotgun (WGS) entry which is preliminary data.</text>
</comment>
<keyword evidence="2" id="KW-1185">Reference proteome</keyword>
<proteinExistence type="predicted"/>
<dbReference type="STRING" id="1035195.HMPREF9997_02868"/>